<dbReference type="GeneTree" id="ENSGT00390000017869"/>
<proteinExistence type="predicted"/>
<feature type="domain" description="Nudix hydrolase" evidence="5">
    <location>
        <begin position="198"/>
        <end position="375"/>
    </location>
</feature>
<evidence type="ECO:0000256" key="4">
    <source>
        <dbReference type="ARBA" id="ARBA00022842"/>
    </source>
</evidence>
<organism evidence="6 7">
    <name type="scientific">Oryzias latipes</name>
    <name type="common">Japanese rice fish</name>
    <name type="synonym">Japanese killifish</name>
    <dbReference type="NCBI Taxonomy" id="8090"/>
    <lineage>
        <taxon>Eukaryota</taxon>
        <taxon>Metazoa</taxon>
        <taxon>Chordata</taxon>
        <taxon>Craniata</taxon>
        <taxon>Vertebrata</taxon>
        <taxon>Euteleostomi</taxon>
        <taxon>Actinopterygii</taxon>
        <taxon>Neopterygii</taxon>
        <taxon>Teleostei</taxon>
        <taxon>Neoteleostei</taxon>
        <taxon>Acanthomorphata</taxon>
        <taxon>Ovalentaria</taxon>
        <taxon>Atherinomorphae</taxon>
        <taxon>Beloniformes</taxon>
        <taxon>Adrianichthyidae</taxon>
        <taxon>Oryziinae</taxon>
        <taxon>Oryzias</taxon>
    </lineage>
</organism>
<evidence type="ECO:0000259" key="5">
    <source>
        <dbReference type="PROSITE" id="PS51462"/>
    </source>
</evidence>
<dbReference type="InterPro" id="IPR055295">
    <property type="entry name" value="NUDT22/NUDT9-like"/>
</dbReference>
<dbReference type="HOGENOM" id="CLU_061819_1_0_1"/>
<dbReference type="PROSITE" id="PS51462">
    <property type="entry name" value="NUDIX"/>
    <property type="match status" value="1"/>
</dbReference>
<accession>H2LA34</accession>
<evidence type="ECO:0000313" key="6">
    <source>
        <dbReference type="Ensembl" id="ENSORLP00000002738.2"/>
    </source>
</evidence>
<sequence length="389" mass="42560">MLQFSPCLMLSVKKGSIFRLLCLTHLESNPQSCSVSCSVRVGTVPLGYPAGRSLLAPTLSYFCRINESDGHFQMCNFISHRYNRKSDSALERHIKHCQQAEGTQTGEGDALWGHSALRNGLPKTENEEITQQNTQVSPSDEHGKCKGNAVEYYDKPLLILRLGLTSYKEYLGTNWSCQAAELRQRGQTEYKDPLALLAQPLGVGAILCTSDDQVVFIRRSQKVAEAGGLLDIPGGHPEPKAVCESLGETVSEEQITMEMMQRRPSAVVAELFFSVSAEIRDEVNVPVSVLGAPVLLGVALNHTSAGRPSAEFFVSCSLTSKEVQELYWKGGAEANESTDVVFLSRAEALQLSSSSPLWSELCPSAKGAVLLYQTVNPRRTHNTTQQAHT</sequence>
<keyword evidence="3" id="KW-0378">Hydrolase</keyword>
<keyword evidence="4" id="KW-0460">Magnesium</keyword>
<dbReference type="PANTHER" id="PTHR31835:SF1">
    <property type="entry name" value="URIDINE DIPHOSPHATE GLUCOSE PYROPHOSPHATASE NUDT22"/>
    <property type="match status" value="1"/>
</dbReference>
<keyword evidence="2" id="KW-0479">Metal-binding</keyword>
<reference evidence="6" key="3">
    <citation type="submission" date="2025-09" db="UniProtKB">
        <authorList>
            <consortium name="Ensembl"/>
        </authorList>
    </citation>
    <scope>IDENTIFICATION</scope>
    <source>
        <strain evidence="6">Hd-rR</strain>
    </source>
</reference>
<dbReference type="CDD" id="cd02883">
    <property type="entry name" value="NUDIX_Hydrolase"/>
    <property type="match status" value="1"/>
</dbReference>
<reference evidence="6" key="2">
    <citation type="submission" date="2025-08" db="UniProtKB">
        <authorList>
            <consortium name="Ensembl"/>
        </authorList>
    </citation>
    <scope>IDENTIFICATION</scope>
    <source>
        <strain evidence="6">Hd-rR</strain>
    </source>
</reference>
<evidence type="ECO:0000256" key="2">
    <source>
        <dbReference type="ARBA" id="ARBA00022723"/>
    </source>
</evidence>
<evidence type="ECO:0000256" key="1">
    <source>
        <dbReference type="ARBA" id="ARBA00001946"/>
    </source>
</evidence>
<dbReference type="InterPro" id="IPR015797">
    <property type="entry name" value="NUDIX_hydrolase-like_dom_sf"/>
</dbReference>
<keyword evidence="7" id="KW-1185">Reference proteome</keyword>
<dbReference type="SUPFAM" id="SSF55811">
    <property type="entry name" value="Nudix"/>
    <property type="match status" value="1"/>
</dbReference>
<dbReference type="Proteomes" id="UP000001038">
    <property type="component" value="Chromosome 10"/>
</dbReference>
<dbReference type="InterPro" id="IPR000086">
    <property type="entry name" value="NUDIX_hydrolase_dom"/>
</dbReference>
<dbReference type="Bgee" id="ENSORLG00000002204">
    <property type="expression patterns" value="Expressed in animal zygote and 14 other cell types or tissues"/>
</dbReference>
<dbReference type="eggNOG" id="ENOG502QRSW">
    <property type="taxonomic scope" value="Eukaryota"/>
</dbReference>
<reference evidence="6 7" key="1">
    <citation type="journal article" date="2007" name="Nature">
        <title>The medaka draft genome and insights into vertebrate genome evolution.</title>
        <authorList>
            <person name="Kasahara M."/>
            <person name="Naruse K."/>
            <person name="Sasaki S."/>
            <person name="Nakatani Y."/>
            <person name="Qu W."/>
            <person name="Ahsan B."/>
            <person name="Yamada T."/>
            <person name="Nagayasu Y."/>
            <person name="Doi K."/>
            <person name="Kasai Y."/>
            <person name="Jindo T."/>
            <person name="Kobayashi D."/>
            <person name="Shimada A."/>
            <person name="Toyoda A."/>
            <person name="Kuroki Y."/>
            <person name="Fujiyama A."/>
            <person name="Sasaki T."/>
            <person name="Shimizu A."/>
            <person name="Asakawa S."/>
            <person name="Shimizu N."/>
            <person name="Hashimoto S."/>
            <person name="Yang J."/>
            <person name="Lee Y."/>
            <person name="Matsushima K."/>
            <person name="Sugano S."/>
            <person name="Sakaizumi M."/>
            <person name="Narita T."/>
            <person name="Ohishi K."/>
            <person name="Haga S."/>
            <person name="Ohta F."/>
            <person name="Nomoto H."/>
            <person name="Nogata K."/>
            <person name="Morishita T."/>
            <person name="Endo T."/>
            <person name="Shin-I T."/>
            <person name="Takeda H."/>
            <person name="Morishita S."/>
            <person name="Kohara Y."/>
        </authorList>
    </citation>
    <scope>NUCLEOTIDE SEQUENCE [LARGE SCALE GENOMIC DNA]</scope>
    <source>
        <strain evidence="6 7">Hd-rR</strain>
    </source>
</reference>
<protein>
    <submittedName>
        <fullName evidence="6">Nudix (nucleoside diphosphate linked moiety X)-type motif 22</fullName>
    </submittedName>
</protein>
<dbReference type="PANTHER" id="PTHR31835">
    <property type="entry name" value="URIDINE DIPHOSPHATE GLUCOSE PYROPHOSPHATASE"/>
    <property type="match status" value="1"/>
</dbReference>
<evidence type="ECO:0000256" key="3">
    <source>
        <dbReference type="ARBA" id="ARBA00022801"/>
    </source>
</evidence>
<name>H2LA34_ORYLA</name>
<dbReference type="AlphaFoldDB" id="H2LA34"/>
<dbReference type="GO" id="GO:0016787">
    <property type="term" value="F:hydrolase activity"/>
    <property type="evidence" value="ECO:0007669"/>
    <property type="project" value="UniProtKB-KW"/>
</dbReference>
<evidence type="ECO:0000313" key="7">
    <source>
        <dbReference type="Proteomes" id="UP000001038"/>
    </source>
</evidence>
<dbReference type="Gene3D" id="3.90.79.10">
    <property type="entry name" value="Nucleoside Triphosphate Pyrophosphohydrolase"/>
    <property type="match status" value="1"/>
</dbReference>
<dbReference type="GO" id="GO:0046872">
    <property type="term" value="F:metal ion binding"/>
    <property type="evidence" value="ECO:0007669"/>
    <property type="project" value="UniProtKB-KW"/>
</dbReference>
<dbReference type="Ensembl" id="ENSORLT00000002739.2">
    <property type="protein sequence ID" value="ENSORLP00000002738.2"/>
    <property type="gene ID" value="ENSORLG00000002204.2"/>
</dbReference>
<dbReference type="FunFam" id="3.90.79.10:FF:000087">
    <property type="entry name" value="Nudix (nucleoside diphosphate linked moiety X)-type motif 22"/>
    <property type="match status" value="1"/>
</dbReference>
<gene>
    <name evidence="6" type="primary">nudt22</name>
</gene>
<comment type="cofactor">
    <cofactor evidence="1">
        <name>Mg(2+)</name>
        <dbReference type="ChEBI" id="CHEBI:18420"/>
    </cofactor>
</comment>